<feature type="compositionally biased region" description="Basic and acidic residues" evidence="1">
    <location>
        <begin position="457"/>
        <end position="466"/>
    </location>
</feature>
<feature type="region of interest" description="Disordered" evidence="1">
    <location>
        <begin position="257"/>
        <end position="290"/>
    </location>
</feature>
<reference evidence="2" key="2">
    <citation type="submission" date="2023-04" db="EMBL/GenBank/DDBJ databases">
        <authorList>
            <person name="Bruccoleri R.E."/>
            <person name="Oakeley E.J."/>
            <person name="Faust A.-M."/>
            <person name="Dessus-Babus S."/>
            <person name="Altorfer M."/>
            <person name="Burckhardt D."/>
            <person name="Oertli M."/>
            <person name="Naumann U."/>
            <person name="Petersen F."/>
            <person name="Wong J."/>
        </authorList>
    </citation>
    <scope>NUCLEOTIDE SEQUENCE</scope>
    <source>
        <strain evidence="2">GSM-AAB239-AS_SAM_17_03QT</strain>
        <tissue evidence="2">Leaf</tissue>
    </source>
</reference>
<gene>
    <name evidence="2" type="ORF">M6B38_313790</name>
</gene>
<dbReference type="Proteomes" id="UP001140949">
    <property type="component" value="Unassembled WGS sequence"/>
</dbReference>
<feature type="compositionally biased region" description="Basic and acidic residues" evidence="1">
    <location>
        <begin position="891"/>
        <end position="909"/>
    </location>
</feature>
<evidence type="ECO:0000313" key="2">
    <source>
        <dbReference type="EMBL" id="KAJ6839718.1"/>
    </source>
</evidence>
<dbReference type="AlphaFoldDB" id="A0AAX6HGA5"/>
<accession>A0AAX6HGA5</accession>
<evidence type="ECO:0000256" key="1">
    <source>
        <dbReference type="SAM" id="MobiDB-lite"/>
    </source>
</evidence>
<reference evidence="2" key="1">
    <citation type="journal article" date="2023" name="GigaByte">
        <title>Genome assembly of the bearded iris, Iris pallida Lam.</title>
        <authorList>
            <person name="Bruccoleri R.E."/>
            <person name="Oakeley E.J."/>
            <person name="Faust A.M.E."/>
            <person name="Altorfer M."/>
            <person name="Dessus-Babus S."/>
            <person name="Burckhardt D."/>
            <person name="Oertli M."/>
            <person name="Naumann U."/>
            <person name="Petersen F."/>
            <person name="Wong J."/>
        </authorList>
    </citation>
    <scope>NUCLEOTIDE SEQUENCE</scope>
    <source>
        <strain evidence="2">GSM-AAB239-AS_SAM_17_03QT</strain>
    </source>
</reference>
<feature type="compositionally biased region" description="Basic and acidic residues" evidence="1">
    <location>
        <begin position="257"/>
        <end position="267"/>
    </location>
</feature>
<keyword evidence="3" id="KW-1185">Reference proteome</keyword>
<feature type="region of interest" description="Disordered" evidence="1">
    <location>
        <begin position="330"/>
        <end position="378"/>
    </location>
</feature>
<feature type="region of interest" description="Disordered" evidence="1">
    <location>
        <begin position="419"/>
        <end position="505"/>
    </location>
</feature>
<feature type="region of interest" description="Disordered" evidence="1">
    <location>
        <begin position="818"/>
        <end position="961"/>
    </location>
</feature>
<feature type="compositionally biased region" description="Basic and acidic residues" evidence="1">
    <location>
        <begin position="339"/>
        <end position="361"/>
    </location>
</feature>
<proteinExistence type="predicted"/>
<feature type="compositionally biased region" description="Basic and acidic residues" evidence="1">
    <location>
        <begin position="864"/>
        <end position="883"/>
    </location>
</feature>
<feature type="region of interest" description="Disordered" evidence="1">
    <location>
        <begin position="55"/>
        <end position="76"/>
    </location>
</feature>
<feature type="compositionally biased region" description="Polar residues" evidence="1">
    <location>
        <begin position="362"/>
        <end position="378"/>
    </location>
</feature>
<feature type="compositionally biased region" description="Acidic residues" evidence="1">
    <location>
        <begin position="719"/>
        <end position="729"/>
    </location>
</feature>
<name>A0AAX6HGA5_IRIPA</name>
<feature type="region of interest" description="Disordered" evidence="1">
    <location>
        <begin position="1"/>
        <end position="34"/>
    </location>
</feature>
<sequence length="972" mass="106804">MGNEMGNRNINGLQVSEQENNETTEAIDHSPNTSFLSLNGLDGLKGVTDYLAESLQTSEKHETENLAAGDFSEPSLAFDDVGDQIQLNSSRENEEKEDTELLASNESSTSLLISDKKPTDLASIESLQEDGNLIHRTLPVGQVSDEECDEVNKESAKALTVVNNEDGIEGFPHHLPDCPLVSEQESNENTEVIDHSPNTFFLSLNGLAGLNGVTDYLADSLQTSEKHETQNLAAGDFSEPSLAFDDVGDQCQLNSLRENEEKDKEDTELLASNESSTSSLMSNKTPTDLASIGSLQEDGILIHRTIPVGQVSDEECDEVNKESAKALTVLNDEDGIEGFPHDLPDCLPGSERDSENQEPKENTANMSSEHSDVSNDAENSLQSIFSTDLHDVHEKLSDPAQSESDESLILNRIFEEIGSEMDSENQDLKEKTANKSLEHSAVSNDAEDPTHLISSTDNHDLHEKLGDSAGSESDESLIQKQFFEQREEKDAVPWVQGTSGKCNELQDEKLERGTCGATVSMDSKISEGYTQQQEEGQQQCADTCRSEKGCAASKWEEEEEEMPHEPVSAAHLHAIDDDINILLRTNDLDEATSEEEPQMEDIENDSFDIQLNGVGPCTGGRDQEQEDAGLEDATFELAIRTGYSPILIISKEHEEDPVEEANGVEMGNSTLLQVVTQDEERIECGSDKSSELSIAVMGTQDDVTMVLENGTENSGDAEINGDENEEESECTNGEVNGHAEVVADELIDQTVAAANTAVTPTPPLLFEEVVVQKCTAEALLANKEELFTIDILRGNPSENEKQVQDPEATETVKCVTYEYERSHPEAEESTLNYTSKTEESKQDPPLISREARKNKRSEVSATEENIREYRASTSHEDIGKLSDRSPLLRQRKSEDGRVSAEETDSEKPRTPFLNFLKEEVGVKEPVEKEGLLQKKAVKESKKSTTTSSISREKQKPRSSLFSSCMCCTTAIN</sequence>
<feature type="compositionally biased region" description="Basic and acidic residues" evidence="1">
    <location>
        <begin position="916"/>
        <end position="942"/>
    </location>
</feature>
<evidence type="ECO:0000313" key="3">
    <source>
        <dbReference type="Proteomes" id="UP001140949"/>
    </source>
</evidence>
<organism evidence="2 3">
    <name type="scientific">Iris pallida</name>
    <name type="common">Sweet iris</name>
    <dbReference type="NCBI Taxonomy" id="29817"/>
    <lineage>
        <taxon>Eukaryota</taxon>
        <taxon>Viridiplantae</taxon>
        <taxon>Streptophyta</taxon>
        <taxon>Embryophyta</taxon>
        <taxon>Tracheophyta</taxon>
        <taxon>Spermatophyta</taxon>
        <taxon>Magnoliopsida</taxon>
        <taxon>Liliopsida</taxon>
        <taxon>Asparagales</taxon>
        <taxon>Iridaceae</taxon>
        <taxon>Iridoideae</taxon>
        <taxon>Irideae</taxon>
        <taxon>Iris</taxon>
    </lineage>
</organism>
<protein>
    <submittedName>
        <fullName evidence="2">Uncharacterized protein</fullName>
    </submittedName>
</protein>
<comment type="caution">
    <text evidence="2">The sequence shown here is derived from an EMBL/GenBank/DDBJ whole genome shotgun (WGS) entry which is preliminary data.</text>
</comment>
<dbReference type="EMBL" id="JANAVB010009799">
    <property type="protein sequence ID" value="KAJ6839718.1"/>
    <property type="molecule type" value="Genomic_DNA"/>
</dbReference>
<feature type="compositionally biased region" description="Low complexity" evidence="1">
    <location>
        <begin position="269"/>
        <end position="283"/>
    </location>
</feature>
<feature type="region of interest" description="Disordered" evidence="1">
    <location>
        <begin position="711"/>
        <end position="730"/>
    </location>
</feature>
<feature type="compositionally biased region" description="Basic and acidic residues" evidence="1">
    <location>
        <begin position="426"/>
        <end position="438"/>
    </location>
</feature>